<organism evidence="2 3">
    <name type="scientific">Rickettsia conorii subsp. heilongjiangensis</name>
    <dbReference type="NCBI Taxonomy" id="226665"/>
    <lineage>
        <taxon>Bacteria</taxon>
        <taxon>Pseudomonadati</taxon>
        <taxon>Pseudomonadota</taxon>
        <taxon>Alphaproteobacteria</taxon>
        <taxon>Rickettsiales</taxon>
        <taxon>Rickettsiaceae</taxon>
        <taxon>Rickettsieae</taxon>
        <taxon>Rickettsia</taxon>
        <taxon>spotted fever group</taxon>
    </lineage>
</organism>
<sequence length="62" mass="7251">MNDQTKNGSEALKYLSSDKSLKPQKSWEEIFTELSSNPTNDFFLKEEKILHRKNDIGNYLND</sequence>
<reference evidence="2" key="1">
    <citation type="journal article" date="2019" name="Front. Microbiol.">
        <title>Genomic features of Rickettsia heilongjiangensis revealed by intraspecies comparison and detailed comparison with Rickettsia japonica.</title>
        <authorList>
            <person name="Kasama K."/>
            <person name="Fujita H."/>
            <person name="Yamamoto S."/>
            <person name="Ooka T."/>
            <person name="Gotoh Y."/>
            <person name="Ogura Y."/>
            <person name="Ando S."/>
            <person name="Hayashi T."/>
        </authorList>
    </citation>
    <scope>NUCLEOTIDE SEQUENCE</scope>
    <source>
        <strain evidence="2">HCN-13</strain>
    </source>
</reference>
<dbReference type="AlphaFoldDB" id="A0AAD1LSA5"/>
<protein>
    <submittedName>
        <fullName evidence="2">Uncharacterized protein</fullName>
    </submittedName>
</protein>
<evidence type="ECO:0000256" key="1">
    <source>
        <dbReference type="SAM" id="MobiDB-lite"/>
    </source>
</evidence>
<dbReference type="RefSeq" id="WP_014013858.1">
    <property type="nucleotide sequence ID" value="NZ_AP019862.1"/>
</dbReference>
<accession>A0AAD1LSA5</accession>
<name>A0AAD1LSA5_RICCR</name>
<gene>
    <name evidence="2" type="ORF">RHHCN13_00815</name>
</gene>
<evidence type="ECO:0000313" key="3">
    <source>
        <dbReference type="Proteomes" id="UP000422519"/>
    </source>
</evidence>
<dbReference type="Proteomes" id="UP000422519">
    <property type="component" value="Chromosome"/>
</dbReference>
<evidence type="ECO:0000313" key="2">
    <source>
        <dbReference type="EMBL" id="BBM92187.1"/>
    </source>
</evidence>
<dbReference type="EMBL" id="AP019863">
    <property type="protein sequence ID" value="BBM92187.1"/>
    <property type="molecule type" value="Genomic_DNA"/>
</dbReference>
<proteinExistence type="predicted"/>
<feature type="region of interest" description="Disordered" evidence="1">
    <location>
        <begin position="1"/>
        <end position="20"/>
    </location>
</feature>